<organism evidence="1 2">
    <name type="scientific">Ureaplasma zalophigenitalium</name>
    <dbReference type="NCBI Taxonomy" id="907723"/>
    <lineage>
        <taxon>Bacteria</taxon>
        <taxon>Bacillati</taxon>
        <taxon>Mycoplasmatota</taxon>
        <taxon>Mycoplasmoidales</taxon>
        <taxon>Mycoplasmoidaceae</taxon>
        <taxon>Ureaplasma</taxon>
    </lineage>
</organism>
<evidence type="ECO:0000313" key="1">
    <source>
        <dbReference type="EMBL" id="MCV3754330.1"/>
    </source>
</evidence>
<dbReference type="PROSITE" id="PS51257">
    <property type="entry name" value="PROKAR_LIPOPROTEIN"/>
    <property type="match status" value="1"/>
</dbReference>
<sequence length="262" mass="30776">MAGFFKKSWRIWLIATTSLVSLTAITFLVTSCQSNQEAQSFIKKYPYSHAWFAPQTVFKNPFTQTWQVATQKADINVYEDMINQFINSHGYHLQTAGEQKKDVNDIIDEINVLETKRQQNQYTGSDLLRLEKLKTNKDLIIYIGLNLEHRPLINSAELKSFLTLYKTYTTLLITKLDAELAQSIKEIQAQTVQKNHDLDQQSQYIRDPNERALFIQNQTNQNRDVENLTINNVKKHFMQIAEIYKHRLQVLETSYTKYWKIF</sequence>
<dbReference type="RefSeq" id="WP_263818134.1">
    <property type="nucleotide sequence ID" value="NZ_JAOXHJ010000008.1"/>
</dbReference>
<comment type="caution">
    <text evidence="1">The sequence shown here is derived from an EMBL/GenBank/DDBJ whole genome shotgun (WGS) entry which is preliminary data.</text>
</comment>
<evidence type="ECO:0008006" key="3">
    <source>
        <dbReference type="Google" id="ProtNLM"/>
    </source>
</evidence>
<name>A0ABT3BPZ2_9BACT</name>
<accession>A0ABT3BPZ2</accession>
<reference evidence="1 2" key="1">
    <citation type="journal article" date="2020" name="Int. J. Syst. Evol. Microbiol.">
        <title>Ureaplasma miroungigenitalium sp. nov. isolated from northern elephant seals (Mirounga angustirostris) and Ureaplasma zalophigenitalium sp. nov. isolated from California sea lions (Zalophus californianus).</title>
        <authorList>
            <person name="Volokhov D.V."/>
            <person name="Gulland F.M."/>
            <person name="Gao Y."/>
            <person name="Chizhikov V.E."/>
        </authorList>
    </citation>
    <scope>NUCLEOTIDE SEQUENCE [LARGE SCALE GENOMIC DNA]</scope>
    <source>
        <strain evidence="1 2">CSL7644-GEN</strain>
    </source>
</reference>
<protein>
    <recommendedName>
        <fullName evidence="3">Lipoprotein</fullName>
    </recommendedName>
</protein>
<evidence type="ECO:0000313" key="2">
    <source>
        <dbReference type="Proteomes" id="UP001207252"/>
    </source>
</evidence>
<dbReference type="EMBL" id="JAOXHJ010000008">
    <property type="protein sequence ID" value="MCV3754330.1"/>
    <property type="molecule type" value="Genomic_DNA"/>
</dbReference>
<keyword evidence="2" id="KW-1185">Reference proteome</keyword>
<gene>
    <name evidence="1" type="ORF">OF365_02985</name>
</gene>
<proteinExistence type="predicted"/>
<dbReference type="Proteomes" id="UP001207252">
    <property type="component" value="Unassembled WGS sequence"/>
</dbReference>